<dbReference type="AlphaFoldDB" id="E8R165"/>
<evidence type="ECO:0000313" key="5">
    <source>
        <dbReference type="EMBL" id="ADV61271.1"/>
    </source>
</evidence>
<dbReference type="CDD" id="cd02440">
    <property type="entry name" value="AdoMet_MTases"/>
    <property type="match status" value="1"/>
</dbReference>
<proteinExistence type="predicted"/>
<dbReference type="InterPro" id="IPR041698">
    <property type="entry name" value="Methyltransf_25"/>
</dbReference>
<accession>E8R165</accession>
<dbReference type="HOGENOM" id="CLU_1073244_0_0_0"/>
<dbReference type="KEGG" id="ipa:Isop_0680"/>
<evidence type="ECO:0000256" key="2">
    <source>
        <dbReference type="ARBA" id="ARBA00022679"/>
    </source>
</evidence>
<dbReference type="Proteomes" id="UP000008631">
    <property type="component" value="Chromosome"/>
</dbReference>
<gene>
    <name evidence="5" type="ordered locus">Isop_0680</name>
</gene>
<dbReference type="PANTHER" id="PTHR43861">
    <property type="entry name" value="TRANS-ACONITATE 2-METHYLTRANSFERASE-RELATED"/>
    <property type="match status" value="1"/>
</dbReference>
<dbReference type="SUPFAM" id="SSF53335">
    <property type="entry name" value="S-adenosyl-L-methionine-dependent methyltransferases"/>
    <property type="match status" value="1"/>
</dbReference>
<dbReference type="PANTHER" id="PTHR43861:SF1">
    <property type="entry name" value="TRANS-ACONITATE 2-METHYLTRANSFERASE"/>
    <property type="match status" value="1"/>
</dbReference>
<dbReference type="eggNOG" id="COG0500">
    <property type="taxonomic scope" value="Bacteria"/>
</dbReference>
<organism evidence="5 6">
    <name type="scientific">Isosphaera pallida (strain ATCC 43644 / DSM 9630 / IS1B)</name>
    <dbReference type="NCBI Taxonomy" id="575540"/>
    <lineage>
        <taxon>Bacteria</taxon>
        <taxon>Pseudomonadati</taxon>
        <taxon>Planctomycetota</taxon>
        <taxon>Planctomycetia</taxon>
        <taxon>Isosphaerales</taxon>
        <taxon>Isosphaeraceae</taxon>
        <taxon>Isosphaera</taxon>
    </lineage>
</organism>
<feature type="domain" description="Methyltransferase" evidence="4">
    <location>
        <begin position="70"/>
        <end position="164"/>
    </location>
</feature>
<reference key="1">
    <citation type="submission" date="2010-11" db="EMBL/GenBank/DDBJ databases">
        <title>The complete sequence of chromosome of Isophaera pallida ATCC 43644.</title>
        <authorList>
            <consortium name="US DOE Joint Genome Institute (JGI-PGF)"/>
            <person name="Lucas S."/>
            <person name="Copeland A."/>
            <person name="Lapidus A."/>
            <person name="Bruce D."/>
            <person name="Goodwin L."/>
            <person name="Pitluck S."/>
            <person name="Kyrpides N."/>
            <person name="Mavromatis K."/>
            <person name="Pagani I."/>
            <person name="Ivanova N."/>
            <person name="Saunders E."/>
            <person name="Brettin T."/>
            <person name="Detter J.C."/>
            <person name="Han C."/>
            <person name="Tapia R."/>
            <person name="Land M."/>
            <person name="Hauser L."/>
            <person name="Markowitz V."/>
            <person name="Cheng J.-F."/>
            <person name="Hugenholtz P."/>
            <person name="Woyke T."/>
            <person name="Wu D."/>
            <person name="Eisen J.A."/>
        </authorList>
    </citation>
    <scope>NUCLEOTIDE SEQUENCE</scope>
    <source>
        <strain>ATCC 43644</strain>
    </source>
</reference>
<dbReference type="GO" id="GO:0032259">
    <property type="term" value="P:methylation"/>
    <property type="evidence" value="ECO:0007669"/>
    <property type="project" value="UniProtKB-KW"/>
</dbReference>
<evidence type="ECO:0000259" key="4">
    <source>
        <dbReference type="Pfam" id="PF13649"/>
    </source>
</evidence>
<dbReference type="Gene3D" id="3.40.50.150">
    <property type="entry name" value="Vaccinia Virus protein VP39"/>
    <property type="match status" value="1"/>
</dbReference>
<dbReference type="OrthoDB" id="278023at2"/>
<dbReference type="GO" id="GO:0008168">
    <property type="term" value="F:methyltransferase activity"/>
    <property type="evidence" value="ECO:0007669"/>
    <property type="project" value="UniProtKB-KW"/>
</dbReference>
<keyword evidence="1 5" id="KW-0489">Methyltransferase</keyword>
<sequence>MSRRAASDSPKPGFTVPASPTNPDARDQGRAWSRHAERYEELFLDPFRPGVTNPLLELLEARPQRRDETVADLGCGTGPLLPWLLERFGRVIALDFAPGMIEASRQRLGPEARRVEFLQRSMEQLDDFEGTLDVAVAFNSVVMPDTRVIDRTLVAIRRALKPGGVFAAILPAMDAILYHTMLLYELGLERGGQPEEAARFAALHAEHSQYDFALGRFTYLGLRQKFWHPFEIEWRFARAGFVQVELVKVLYPWDDQFAQAEALQDQPRTWDWGVLARPHADPTEGRPSTPDSPPPQRQHARSPTKHRASSEPSA</sequence>
<feature type="compositionally biased region" description="Basic residues" evidence="3">
    <location>
        <begin position="298"/>
        <end position="307"/>
    </location>
</feature>
<keyword evidence="2" id="KW-0808">Transferase</keyword>
<feature type="region of interest" description="Disordered" evidence="3">
    <location>
        <begin position="1"/>
        <end position="31"/>
    </location>
</feature>
<evidence type="ECO:0000256" key="3">
    <source>
        <dbReference type="SAM" id="MobiDB-lite"/>
    </source>
</evidence>
<dbReference type="STRING" id="575540.Isop_0680"/>
<name>E8R165_ISOPI</name>
<reference evidence="5 6" key="2">
    <citation type="journal article" date="2011" name="Stand. Genomic Sci.">
        <title>Complete genome sequence of Isosphaera pallida type strain (IS1B).</title>
        <authorList>
            <consortium name="US DOE Joint Genome Institute (JGI-PGF)"/>
            <person name="Goker M."/>
            <person name="Cleland D."/>
            <person name="Saunders E."/>
            <person name="Lapidus A."/>
            <person name="Nolan M."/>
            <person name="Lucas S."/>
            <person name="Hammon N."/>
            <person name="Deshpande S."/>
            <person name="Cheng J.F."/>
            <person name="Tapia R."/>
            <person name="Han C."/>
            <person name="Goodwin L."/>
            <person name="Pitluck S."/>
            <person name="Liolios K."/>
            <person name="Pagani I."/>
            <person name="Ivanova N."/>
            <person name="Mavromatis K."/>
            <person name="Pati A."/>
            <person name="Chen A."/>
            <person name="Palaniappan K."/>
            <person name="Land M."/>
            <person name="Hauser L."/>
            <person name="Chang Y.J."/>
            <person name="Jeffries C.D."/>
            <person name="Detter J.C."/>
            <person name="Beck B."/>
            <person name="Woyke T."/>
            <person name="Bristow J."/>
            <person name="Eisen J.A."/>
            <person name="Markowitz V."/>
            <person name="Hugenholtz P."/>
            <person name="Kyrpides N.C."/>
            <person name="Klenk H.P."/>
        </authorList>
    </citation>
    <scope>NUCLEOTIDE SEQUENCE [LARGE SCALE GENOMIC DNA]</scope>
    <source>
        <strain evidence="6">ATCC 43644 / DSM 9630 / IS1B</strain>
    </source>
</reference>
<dbReference type="InParanoid" id="E8R165"/>
<dbReference type="InterPro" id="IPR029063">
    <property type="entry name" value="SAM-dependent_MTases_sf"/>
</dbReference>
<keyword evidence="6" id="KW-1185">Reference proteome</keyword>
<evidence type="ECO:0000256" key="1">
    <source>
        <dbReference type="ARBA" id="ARBA00022603"/>
    </source>
</evidence>
<protein>
    <submittedName>
        <fullName evidence="5">Methyltransferase type 12</fullName>
    </submittedName>
</protein>
<dbReference type="EMBL" id="CP002353">
    <property type="protein sequence ID" value="ADV61271.1"/>
    <property type="molecule type" value="Genomic_DNA"/>
</dbReference>
<dbReference type="RefSeq" id="WP_013563560.1">
    <property type="nucleotide sequence ID" value="NC_014962.1"/>
</dbReference>
<evidence type="ECO:0000313" key="6">
    <source>
        <dbReference type="Proteomes" id="UP000008631"/>
    </source>
</evidence>
<feature type="region of interest" description="Disordered" evidence="3">
    <location>
        <begin position="273"/>
        <end position="314"/>
    </location>
</feature>
<dbReference type="Pfam" id="PF13649">
    <property type="entry name" value="Methyltransf_25"/>
    <property type="match status" value="1"/>
</dbReference>